<dbReference type="PROSITE" id="PS52033">
    <property type="entry name" value="CYSTATIN_LXN"/>
    <property type="match status" value="2"/>
</dbReference>
<evidence type="ECO:0000256" key="12">
    <source>
        <dbReference type="ARBA" id="ARBA00082984"/>
    </source>
</evidence>
<reference evidence="16" key="2">
    <citation type="submission" date="2025-09" db="UniProtKB">
        <authorList>
            <consortium name="Ensembl"/>
        </authorList>
    </citation>
    <scope>IDENTIFICATION</scope>
</reference>
<sequence length="322" mass="36249">MLGAHWTRVIRGKKKKKTNCGILLFFLRKLEGFERDLGFFCDIQPWLCGFRMLGGAMVVVRRRRRRAAPGPLLPTPPLPAAGGDSPAVPGRPPRPPMSQGPSPAAELPPSYCLPGRAAALAAAFIAWRRGSPGRGPALRALSRARRQDIDDVGHKYHLEFVLEDIFEKDSTVNCTAEVLYHLGNKNAAPDVQFTIEGELKNTDEADNLFYNRIKSLKNELVAENVPDSYGNVPPEMEPIRALAWAASGYVIWQNSTENTKYQLAQIKHVKQVKRSDEYLEFDYKILLHENVSQEIIPWQMTVLWHPQHGTEVTQNSRQPQHV</sequence>
<protein>
    <recommendedName>
        <fullName evidence="10">Latexin</fullName>
    </recommendedName>
    <alternativeName>
        <fullName evidence="12">Endogenous carboxypeptidase inhibitor</fullName>
    </alternativeName>
    <alternativeName>
        <fullName evidence="11">Tissue carboxypeptidase inhibitor</fullName>
    </alternativeName>
</protein>
<evidence type="ECO:0000256" key="6">
    <source>
        <dbReference type="ARBA" id="ARBA00022737"/>
    </source>
</evidence>
<feature type="region of interest" description="Disordered" evidence="14">
    <location>
        <begin position="68"/>
        <end position="106"/>
    </location>
</feature>
<dbReference type="GO" id="GO:0008201">
    <property type="term" value="F:heparin binding"/>
    <property type="evidence" value="ECO:0007669"/>
    <property type="project" value="UniProtKB-KW"/>
</dbReference>
<dbReference type="Pfam" id="PF06907">
    <property type="entry name" value="LXN"/>
    <property type="match status" value="1"/>
</dbReference>
<dbReference type="Proteomes" id="UP000694521">
    <property type="component" value="Unplaced"/>
</dbReference>
<evidence type="ECO:0000256" key="13">
    <source>
        <dbReference type="PROSITE-ProRule" id="PRU01377"/>
    </source>
</evidence>
<feature type="domain" description="Cystatin LXN-type" evidence="15">
    <location>
        <begin position="221"/>
        <end position="322"/>
    </location>
</feature>
<evidence type="ECO:0000256" key="4">
    <source>
        <dbReference type="ARBA" id="ARBA00022674"/>
    </source>
</evidence>
<dbReference type="PANTHER" id="PTHR28591">
    <property type="entry name" value="LATEXIN"/>
    <property type="match status" value="1"/>
</dbReference>
<dbReference type="Gene3D" id="3.10.450.10">
    <property type="match status" value="2"/>
</dbReference>
<evidence type="ECO:0000256" key="8">
    <source>
        <dbReference type="ARBA" id="ARBA00023198"/>
    </source>
</evidence>
<comment type="function">
    <text evidence="9">Hardly reversible, non-competitive, and potent inhibitor of CPA1, CPA2 and CPA4. May play a role in inflammation.</text>
</comment>
<evidence type="ECO:0000256" key="2">
    <source>
        <dbReference type="ARBA" id="ARBA00010083"/>
    </source>
</evidence>
<evidence type="ECO:0000256" key="11">
    <source>
        <dbReference type="ARBA" id="ARBA00081976"/>
    </source>
</evidence>
<dbReference type="GO" id="GO:0008191">
    <property type="term" value="F:metalloendopeptidase inhibitor activity"/>
    <property type="evidence" value="ECO:0007669"/>
    <property type="project" value="UniProtKB-UniRule"/>
</dbReference>
<keyword evidence="8" id="KW-0395">Inflammatory response</keyword>
<keyword evidence="7" id="KW-0007">Acetylation</keyword>
<evidence type="ECO:0000313" key="16">
    <source>
        <dbReference type="Ensembl" id="ENSACDP00005003257.1"/>
    </source>
</evidence>
<dbReference type="GO" id="GO:0005737">
    <property type="term" value="C:cytoplasm"/>
    <property type="evidence" value="ECO:0007669"/>
    <property type="project" value="UniProtKB-SubCell"/>
</dbReference>
<evidence type="ECO:0000256" key="9">
    <source>
        <dbReference type="ARBA" id="ARBA00053473"/>
    </source>
</evidence>
<dbReference type="SUPFAM" id="SSF54403">
    <property type="entry name" value="Cystatin/monellin"/>
    <property type="match status" value="2"/>
</dbReference>
<dbReference type="Ensembl" id="ENSACDT00005003926.1">
    <property type="protein sequence ID" value="ENSACDP00005003257.1"/>
    <property type="gene ID" value="ENSACDG00005002344.1"/>
</dbReference>
<dbReference type="FunFam" id="3.10.450.10:FF:000006">
    <property type="entry name" value="latexin"/>
    <property type="match status" value="1"/>
</dbReference>
<dbReference type="InterPro" id="IPR049897">
    <property type="entry name" value="CYSTATIN_LXN"/>
</dbReference>
<accession>A0A8B9IF82</accession>
<evidence type="ECO:0000256" key="5">
    <source>
        <dbReference type="ARBA" id="ARBA00022690"/>
    </source>
</evidence>
<evidence type="ECO:0000256" key="14">
    <source>
        <dbReference type="SAM" id="MobiDB-lite"/>
    </source>
</evidence>
<organism evidence="16 17">
    <name type="scientific">Anser cygnoides</name>
    <name type="common">Swan goose</name>
    <dbReference type="NCBI Taxonomy" id="8845"/>
    <lineage>
        <taxon>Eukaryota</taxon>
        <taxon>Metazoa</taxon>
        <taxon>Chordata</taxon>
        <taxon>Craniata</taxon>
        <taxon>Vertebrata</taxon>
        <taxon>Euteleostomi</taxon>
        <taxon>Archelosauria</taxon>
        <taxon>Archosauria</taxon>
        <taxon>Dinosauria</taxon>
        <taxon>Saurischia</taxon>
        <taxon>Theropoda</taxon>
        <taxon>Coelurosauria</taxon>
        <taxon>Aves</taxon>
        <taxon>Neognathae</taxon>
        <taxon>Galloanserae</taxon>
        <taxon>Anseriformes</taxon>
        <taxon>Anatidae</taxon>
        <taxon>Anserinae</taxon>
        <taxon>Anser</taxon>
    </lineage>
</organism>
<dbReference type="InterPro" id="IPR009684">
    <property type="entry name" value="Latexin"/>
</dbReference>
<proteinExistence type="inferred from homology"/>
<evidence type="ECO:0000256" key="1">
    <source>
        <dbReference type="ARBA" id="ARBA00004496"/>
    </source>
</evidence>
<evidence type="ECO:0000313" key="17">
    <source>
        <dbReference type="Proteomes" id="UP000694521"/>
    </source>
</evidence>
<dbReference type="InterPro" id="IPR046350">
    <property type="entry name" value="Cystatin_sf"/>
</dbReference>
<evidence type="ECO:0000256" key="3">
    <source>
        <dbReference type="ARBA" id="ARBA00022490"/>
    </source>
</evidence>
<comment type="similarity">
    <text evidence="2 13">Belongs to the protease inhibitor I47 (latexin) family.</text>
</comment>
<keyword evidence="6" id="KW-0677">Repeat</keyword>
<dbReference type="GO" id="GO:0006954">
    <property type="term" value="P:inflammatory response"/>
    <property type="evidence" value="ECO:0007669"/>
    <property type="project" value="UniProtKB-KW"/>
</dbReference>
<comment type="subcellular location">
    <subcellularLocation>
        <location evidence="1">Cytoplasm</location>
    </subcellularLocation>
</comment>
<evidence type="ECO:0000256" key="10">
    <source>
        <dbReference type="ARBA" id="ARBA00073669"/>
    </source>
</evidence>
<dbReference type="FunFam" id="3.10.450.10:FF:000007">
    <property type="entry name" value="latexin"/>
    <property type="match status" value="1"/>
</dbReference>
<dbReference type="GO" id="GO:0005615">
    <property type="term" value="C:extracellular space"/>
    <property type="evidence" value="ECO:0007669"/>
    <property type="project" value="TreeGrafter"/>
</dbReference>
<dbReference type="PANTHER" id="PTHR28591:SF1">
    <property type="entry name" value="LATEXIN"/>
    <property type="match status" value="1"/>
</dbReference>
<dbReference type="AlphaFoldDB" id="A0A8B9IF82"/>
<feature type="domain" description="Cystatin LXN-type" evidence="15">
    <location>
        <begin position="103"/>
        <end position="201"/>
    </location>
</feature>
<name>A0A8B9IF82_ANSCY</name>
<reference evidence="16" key="1">
    <citation type="submission" date="2025-08" db="UniProtKB">
        <authorList>
            <consortium name="Ensembl"/>
        </authorList>
    </citation>
    <scope>IDENTIFICATION</scope>
</reference>
<keyword evidence="3" id="KW-0963">Cytoplasm</keyword>
<evidence type="ECO:0000259" key="15">
    <source>
        <dbReference type="PROSITE" id="PS52033"/>
    </source>
</evidence>
<feature type="compositionally biased region" description="Pro residues" evidence="14">
    <location>
        <begin position="89"/>
        <end position="98"/>
    </location>
</feature>
<keyword evidence="5 13" id="KW-0646">Protease inhibitor</keyword>
<keyword evidence="17" id="KW-1185">Reference proteome</keyword>
<evidence type="ECO:0000256" key="7">
    <source>
        <dbReference type="ARBA" id="ARBA00022990"/>
    </source>
</evidence>
<keyword evidence="4" id="KW-0358">Heparin-binding</keyword>